<protein>
    <submittedName>
        <fullName evidence="3">Uncharacterized protein</fullName>
    </submittedName>
</protein>
<dbReference type="Proteomes" id="UP000799750">
    <property type="component" value="Unassembled WGS sequence"/>
</dbReference>
<feature type="transmembrane region" description="Helical" evidence="2">
    <location>
        <begin position="110"/>
        <end position="129"/>
    </location>
</feature>
<gene>
    <name evidence="3" type="ORF">BU16DRAFT_526744</name>
</gene>
<dbReference type="OrthoDB" id="5397827at2759"/>
<feature type="region of interest" description="Disordered" evidence="1">
    <location>
        <begin position="36"/>
        <end position="76"/>
    </location>
</feature>
<reference evidence="3" key="1">
    <citation type="journal article" date="2020" name="Stud. Mycol.">
        <title>101 Dothideomycetes genomes: a test case for predicting lifestyles and emergence of pathogens.</title>
        <authorList>
            <person name="Haridas S."/>
            <person name="Albert R."/>
            <person name="Binder M."/>
            <person name="Bloem J."/>
            <person name="Labutti K."/>
            <person name="Salamov A."/>
            <person name="Andreopoulos B."/>
            <person name="Baker S."/>
            <person name="Barry K."/>
            <person name="Bills G."/>
            <person name="Bluhm B."/>
            <person name="Cannon C."/>
            <person name="Castanera R."/>
            <person name="Culley D."/>
            <person name="Daum C."/>
            <person name="Ezra D."/>
            <person name="Gonzalez J."/>
            <person name="Henrissat B."/>
            <person name="Kuo A."/>
            <person name="Liang C."/>
            <person name="Lipzen A."/>
            <person name="Lutzoni F."/>
            <person name="Magnuson J."/>
            <person name="Mondo S."/>
            <person name="Nolan M."/>
            <person name="Ohm R."/>
            <person name="Pangilinan J."/>
            <person name="Park H.-J."/>
            <person name="Ramirez L."/>
            <person name="Alfaro M."/>
            <person name="Sun H."/>
            <person name="Tritt A."/>
            <person name="Yoshinaga Y."/>
            <person name="Zwiers L.-H."/>
            <person name="Turgeon B."/>
            <person name="Goodwin S."/>
            <person name="Spatafora J."/>
            <person name="Crous P."/>
            <person name="Grigoriev I."/>
        </authorList>
    </citation>
    <scope>NUCLEOTIDE SEQUENCE</scope>
    <source>
        <strain evidence="3">CBS 269.34</strain>
    </source>
</reference>
<name>A0A6A6QV02_9PEZI</name>
<keyword evidence="2" id="KW-0472">Membrane</keyword>
<accession>A0A6A6QV02</accession>
<evidence type="ECO:0000256" key="1">
    <source>
        <dbReference type="SAM" id="MobiDB-lite"/>
    </source>
</evidence>
<dbReference type="EMBL" id="MU004188">
    <property type="protein sequence ID" value="KAF2496235.1"/>
    <property type="molecule type" value="Genomic_DNA"/>
</dbReference>
<keyword evidence="4" id="KW-1185">Reference proteome</keyword>
<organism evidence="3 4">
    <name type="scientific">Lophium mytilinum</name>
    <dbReference type="NCBI Taxonomy" id="390894"/>
    <lineage>
        <taxon>Eukaryota</taxon>
        <taxon>Fungi</taxon>
        <taxon>Dikarya</taxon>
        <taxon>Ascomycota</taxon>
        <taxon>Pezizomycotina</taxon>
        <taxon>Dothideomycetes</taxon>
        <taxon>Pleosporomycetidae</taxon>
        <taxon>Mytilinidiales</taxon>
        <taxon>Mytilinidiaceae</taxon>
        <taxon>Lophium</taxon>
    </lineage>
</organism>
<feature type="compositionally biased region" description="Basic residues" evidence="1">
    <location>
        <begin position="62"/>
        <end position="71"/>
    </location>
</feature>
<dbReference type="AlphaFoldDB" id="A0A6A6QV02"/>
<evidence type="ECO:0000313" key="3">
    <source>
        <dbReference type="EMBL" id="KAF2496235.1"/>
    </source>
</evidence>
<sequence>MASSTSIPRFLIPRAQLLLRPQTRLFRPTPLLLAARHASKSSKNPSQQIVLEKPEKFNPPSHGRRLPKAKPKSYGPELTAAQKETMATKKYPHMMPPKNSFLYNFLHDRWIHTWISLGILLTLGIWAFYINFITTTPYADLVPTRADFRSHPIDSFFKLVEVYKMHVAYVSAQTAERRRKNVEDVTKRAEYRKAHGLDQNQGFGGWTAKSDDEMLGPGLRASDRIVAADGASPVAEEERPGEAPYKKPLKKWLGIW</sequence>
<evidence type="ECO:0000256" key="2">
    <source>
        <dbReference type="SAM" id="Phobius"/>
    </source>
</evidence>
<proteinExistence type="predicted"/>
<evidence type="ECO:0000313" key="4">
    <source>
        <dbReference type="Proteomes" id="UP000799750"/>
    </source>
</evidence>
<keyword evidence="2" id="KW-0812">Transmembrane</keyword>
<keyword evidence="2" id="KW-1133">Transmembrane helix</keyword>